<feature type="transmembrane region" description="Helical" evidence="1">
    <location>
        <begin position="29"/>
        <end position="46"/>
    </location>
</feature>
<feature type="transmembrane region" description="Helical" evidence="1">
    <location>
        <begin position="58"/>
        <end position="77"/>
    </location>
</feature>
<evidence type="ECO:0008006" key="4">
    <source>
        <dbReference type="Google" id="ProtNLM"/>
    </source>
</evidence>
<accession>A0A4R3XST6</accession>
<keyword evidence="1" id="KW-1133">Transmembrane helix</keyword>
<evidence type="ECO:0000313" key="2">
    <source>
        <dbReference type="EMBL" id="TCV81043.1"/>
    </source>
</evidence>
<dbReference type="EMBL" id="SMCO01000027">
    <property type="protein sequence ID" value="TCV81043.1"/>
    <property type="molecule type" value="Genomic_DNA"/>
</dbReference>
<comment type="caution">
    <text evidence="2">The sequence shown here is derived from an EMBL/GenBank/DDBJ whole genome shotgun (WGS) entry which is preliminary data.</text>
</comment>
<feature type="transmembrane region" description="Helical" evidence="1">
    <location>
        <begin position="89"/>
        <end position="107"/>
    </location>
</feature>
<keyword evidence="1" id="KW-0472">Membrane</keyword>
<dbReference type="AlphaFoldDB" id="A0A4R3XST6"/>
<reference evidence="2 3" key="1">
    <citation type="submission" date="2019-03" db="EMBL/GenBank/DDBJ databases">
        <title>Genomic Encyclopedia of Type Strains, Phase IV (KMG-IV): sequencing the most valuable type-strain genomes for metagenomic binning, comparative biology and taxonomic classification.</title>
        <authorList>
            <person name="Goeker M."/>
        </authorList>
    </citation>
    <scope>NUCLEOTIDE SEQUENCE [LARGE SCALE GENOMIC DNA]</scope>
    <source>
        <strain evidence="2 3">DSM 100309</strain>
    </source>
</reference>
<organism evidence="2 3">
    <name type="scientific">Sulfurirhabdus autotrophica</name>
    <dbReference type="NCBI Taxonomy" id="1706046"/>
    <lineage>
        <taxon>Bacteria</taxon>
        <taxon>Pseudomonadati</taxon>
        <taxon>Pseudomonadota</taxon>
        <taxon>Betaproteobacteria</taxon>
        <taxon>Nitrosomonadales</taxon>
        <taxon>Sulfuricellaceae</taxon>
        <taxon>Sulfurirhabdus</taxon>
    </lineage>
</organism>
<evidence type="ECO:0000313" key="3">
    <source>
        <dbReference type="Proteomes" id="UP000295367"/>
    </source>
</evidence>
<gene>
    <name evidence="2" type="ORF">EDC63_1271</name>
</gene>
<protein>
    <recommendedName>
        <fullName evidence="4">DUF3147 family protein</fullName>
    </recommendedName>
</protein>
<keyword evidence="3" id="KW-1185">Reference proteome</keyword>
<proteinExistence type="predicted"/>
<keyword evidence="1" id="KW-0812">Transmembrane</keyword>
<name>A0A4R3XST6_9PROT</name>
<sequence length="108" mass="12423">MFFLKLFLSVAILLGAAETAKRSPFFGALIIALPITSMLSMVWLYWDTQDSARVSEFARDIFYLVPPSLLFFVPFVFSSRTHLSFWQNFIIGTLFMVVAMLLIKFLIK</sequence>
<evidence type="ECO:0000256" key="1">
    <source>
        <dbReference type="SAM" id="Phobius"/>
    </source>
</evidence>
<dbReference type="Proteomes" id="UP000295367">
    <property type="component" value="Unassembled WGS sequence"/>
</dbReference>